<evidence type="ECO:0000256" key="6">
    <source>
        <dbReference type="RuleBase" id="RU368084"/>
    </source>
</evidence>
<dbReference type="Proteomes" id="UP000274429">
    <property type="component" value="Unassembled WGS sequence"/>
</dbReference>
<gene>
    <name evidence="9" type="ORF">TTAC_LOCUS1986</name>
</gene>
<dbReference type="EMBL" id="UYWX01000662">
    <property type="protein sequence ID" value="VDM18726.1"/>
    <property type="molecule type" value="Genomic_DNA"/>
</dbReference>
<evidence type="ECO:0000256" key="3">
    <source>
        <dbReference type="ARBA" id="ARBA00019080"/>
    </source>
</evidence>
<dbReference type="PANTHER" id="PTHR14052">
    <property type="entry name" value="ORIGIN RECOGNITION COMPLEX SUBUNIT 2"/>
    <property type="match status" value="1"/>
</dbReference>
<dbReference type="InterPro" id="IPR056773">
    <property type="entry name" value="WHD_ORC2"/>
</dbReference>
<comment type="similarity">
    <text evidence="2 6">Belongs to the ORC2 family.</text>
</comment>
<dbReference type="WBParaSite" id="TTAC_0000199901-mRNA-1">
    <property type="protein sequence ID" value="TTAC_0000199901-mRNA-1"/>
    <property type="gene ID" value="TTAC_0000199901"/>
</dbReference>
<dbReference type="InterPro" id="IPR007220">
    <property type="entry name" value="ORC2"/>
</dbReference>
<keyword evidence="5 6" id="KW-0539">Nucleus</keyword>
<dbReference type="GO" id="GO:0006260">
    <property type="term" value="P:DNA replication"/>
    <property type="evidence" value="ECO:0007669"/>
    <property type="project" value="UniProtKB-UniRule"/>
</dbReference>
<dbReference type="STRING" id="6205.A0A0R3WML1"/>
<reference evidence="11" key="1">
    <citation type="submission" date="2017-02" db="UniProtKB">
        <authorList>
            <consortium name="WormBaseParasite"/>
        </authorList>
    </citation>
    <scope>IDENTIFICATION</scope>
</reference>
<dbReference type="AlphaFoldDB" id="A0A0R3WML1"/>
<comment type="subunit">
    <text evidence="6">Component of the origin recognition complex (ORC).</text>
</comment>
<dbReference type="GO" id="GO:0003688">
    <property type="term" value="F:DNA replication origin binding"/>
    <property type="evidence" value="ECO:0007669"/>
    <property type="project" value="UniProtKB-UniRule"/>
</dbReference>
<dbReference type="Pfam" id="PF04084">
    <property type="entry name" value="RecA-like_ORC2"/>
    <property type="match status" value="1"/>
</dbReference>
<evidence type="ECO:0000259" key="7">
    <source>
        <dbReference type="Pfam" id="PF04084"/>
    </source>
</evidence>
<evidence type="ECO:0000313" key="10">
    <source>
        <dbReference type="Proteomes" id="UP000274429"/>
    </source>
</evidence>
<dbReference type="GO" id="GO:0005664">
    <property type="term" value="C:nuclear origin of replication recognition complex"/>
    <property type="evidence" value="ECO:0007669"/>
    <property type="project" value="UniProtKB-UniRule"/>
</dbReference>
<keyword evidence="10" id="KW-1185">Reference proteome</keyword>
<evidence type="ECO:0000259" key="8">
    <source>
        <dbReference type="Pfam" id="PF24882"/>
    </source>
</evidence>
<feature type="domain" description="Origin recognition complex subunit 2 winged-helix" evidence="8">
    <location>
        <begin position="332"/>
        <end position="387"/>
    </location>
</feature>
<reference evidence="9 10" key="2">
    <citation type="submission" date="2018-11" db="EMBL/GenBank/DDBJ databases">
        <authorList>
            <consortium name="Pathogen Informatics"/>
        </authorList>
    </citation>
    <scope>NUCLEOTIDE SEQUENCE [LARGE SCALE GENOMIC DNA]</scope>
</reference>
<evidence type="ECO:0000256" key="4">
    <source>
        <dbReference type="ARBA" id="ARBA00022705"/>
    </source>
</evidence>
<evidence type="ECO:0000313" key="11">
    <source>
        <dbReference type="WBParaSite" id="TTAC_0000199901-mRNA-1"/>
    </source>
</evidence>
<accession>A0A0R3WML1</accession>
<evidence type="ECO:0000256" key="1">
    <source>
        <dbReference type="ARBA" id="ARBA00004123"/>
    </source>
</evidence>
<dbReference type="Pfam" id="PF24882">
    <property type="entry name" value="WHD_ORC2"/>
    <property type="match status" value="1"/>
</dbReference>
<keyword evidence="4 6" id="KW-0235">DNA replication</keyword>
<feature type="domain" description="Origin recognition complex subunit 2 RecA-like" evidence="7">
    <location>
        <begin position="46"/>
        <end position="221"/>
    </location>
</feature>
<sequence>MKRPAKTSKQTLAKLRADRENGLFDLKELESLLADYNSPHIDILEQRLQKLGDALLPNFRVYLMEGFNIILYGVGSKLRLLSRLRSEYLNGDNCLVVSGYSSTIGIRKVCICVIFVIFSPQILNVIIDEVMQIEDAPAGIDKRLDLIIDHFSRPTAADAPLFLLINCIDGRNLRTARVQAILARLAAVPHIHIVATMDNINLPILWSQTEVSRFSWIWEECSTLLPYSIEAGFASSHLLQELFGSTGNVGSQLTDRHVFLNPDVDVVALTRLRHVMASLTKNGCDIFRLLVEYQIQAVEEAQADLHEKNATKIIGPKASLKKSRRNEEGEAAPKGMPLEELYWRCRDAFLTNTEVNLRAQLTEFKDHKLIKFLKDSDGTELLCIPLDLASLREIIENKEMFP</sequence>
<protein>
    <recommendedName>
        <fullName evidence="3 6">Origin recognition complex subunit 2</fullName>
    </recommendedName>
</protein>
<dbReference type="OrthoDB" id="20198at2759"/>
<comment type="function">
    <text evidence="6">Component of the origin recognition complex (ORC) that binds origins of replication. DNA-binding is ATP-dependent. ORC is required to assemble the pre-replication complex necessary to initiate DNA replication.</text>
</comment>
<evidence type="ECO:0000313" key="9">
    <source>
        <dbReference type="EMBL" id="VDM18726.1"/>
    </source>
</evidence>
<proteinExistence type="inferred from homology"/>
<dbReference type="InterPro" id="IPR056772">
    <property type="entry name" value="RecA-like_ORC2"/>
</dbReference>
<evidence type="ECO:0000256" key="5">
    <source>
        <dbReference type="ARBA" id="ARBA00023242"/>
    </source>
</evidence>
<name>A0A0R3WML1_HYDTA</name>
<evidence type="ECO:0000256" key="2">
    <source>
        <dbReference type="ARBA" id="ARBA00007421"/>
    </source>
</evidence>
<dbReference type="PANTHER" id="PTHR14052:SF0">
    <property type="entry name" value="ORIGIN RECOGNITION COMPLEX SUBUNIT 2"/>
    <property type="match status" value="1"/>
</dbReference>
<comment type="subcellular location">
    <subcellularLocation>
        <location evidence="1 6">Nucleus</location>
    </subcellularLocation>
</comment>
<organism evidence="11">
    <name type="scientific">Hydatigena taeniaeformis</name>
    <name type="common">Feline tapeworm</name>
    <name type="synonym">Taenia taeniaeformis</name>
    <dbReference type="NCBI Taxonomy" id="6205"/>
    <lineage>
        <taxon>Eukaryota</taxon>
        <taxon>Metazoa</taxon>
        <taxon>Spiralia</taxon>
        <taxon>Lophotrochozoa</taxon>
        <taxon>Platyhelminthes</taxon>
        <taxon>Cestoda</taxon>
        <taxon>Eucestoda</taxon>
        <taxon>Cyclophyllidea</taxon>
        <taxon>Taeniidae</taxon>
        <taxon>Hydatigera</taxon>
    </lineage>
</organism>